<keyword evidence="2 5" id="KW-0732">Signal</keyword>
<evidence type="ECO:0000313" key="8">
    <source>
        <dbReference type="Proteomes" id="UP000789901"/>
    </source>
</evidence>
<reference evidence="7 8" key="1">
    <citation type="submission" date="2021-06" db="EMBL/GenBank/DDBJ databases">
        <authorList>
            <person name="Kallberg Y."/>
            <person name="Tangrot J."/>
            <person name="Rosling A."/>
        </authorList>
    </citation>
    <scope>NUCLEOTIDE SEQUENCE [LARGE SCALE GENOMIC DNA]</scope>
    <source>
        <strain evidence="7 8">120-4 pot B 10/14</strain>
    </source>
</reference>
<dbReference type="InterPro" id="IPR016167">
    <property type="entry name" value="FAD-bd_PCMH_sub1"/>
</dbReference>
<comment type="similarity">
    <text evidence="1">Belongs to the oxygen-dependent FAD-linked oxidoreductase family.</text>
</comment>
<evidence type="ECO:0000256" key="3">
    <source>
        <dbReference type="ARBA" id="ARBA00023002"/>
    </source>
</evidence>
<dbReference type="SUPFAM" id="SSF56176">
    <property type="entry name" value="FAD-binding/transporter-associated domain-like"/>
    <property type="match status" value="1"/>
</dbReference>
<dbReference type="InterPro" id="IPR012951">
    <property type="entry name" value="BBE"/>
</dbReference>
<name>A0ABN7VJE2_GIGMA</name>
<dbReference type="Gene3D" id="3.30.465.10">
    <property type="match status" value="1"/>
</dbReference>
<keyword evidence="4" id="KW-0325">Glycoprotein</keyword>
<evidence type="ECO:0000256" key="4">
    <source>
        <dbReference type="ARBA" id="ARBA00023180"/>
    </source>
</evidence>
<evidence type="ECO:0000313" key="7">
    <source>
        <dbReference type="EMBL" id="CAG8779105.1"/>
    </source>
</evidence>
<dbReference type="PROSITE" id="PS00862">
    <property type="entry name" value="OX2_COVAL_FAD"/>
    <property type="match status" value="1"/>
</dbReference>
<dbReference type="EMBL" id="CAJVQB010016264">
    <property type="protein sequence ID" value="CAG8779105.1"/>
    <property type="molecule type" value="Genomic_DNA"/>
</dbReference>
<feature type="signal peptide" evidence="5">
    <location>
        <begin position="1"/>
        <end position="17"/>
    </location>
</feature>
<feature type="chain" id="PRO_5045671116" evidence="5">
    <location>
        <begin position="18"/>
        <end position="489"/>
    </location>
</feature>
<evidence type="ECO:0000259" key="6">
    <source>
        <dbReference type="PROSITE" id="PS51387"/>
    </source>
</evidence>
<sequence length="489" mass="55867">MVSYLYNIFLLIVTIHASQYPLPVSKCPREDSLRKCLNQYQIKGPVIFRDNFMAYNKDIKFEYNKLFIYFPVAFVHPIDEFDVQNAVKCAAKLNIPIVARSGGHSSEGYGMGDKDCYLVVHLVNLNKFSIDTISQTAVIGMGNTLKSLYYKVHQYGFAFPAGTCPNIGVGGHITGGGMGLLNRKFGLSTDNILDAQIVLANGTIVYNVKKYPELFWAIQGAGNAGYGIVIALTLRIYPIQKIVTRLTFEYDFDQIPLIFSVMNQLGNSFHQNLTLYIVVYSDPLSASVTGLYLGSASELQPHMQEFIKLSIPKSVSYVENDLYNIQIEGSEILISDFIKSKSFYIDSRGLSYEGSKYFMRFMKSFKCKLHSEILLIGGGRVNEMRRNESAFVHRGFLYHIAMFAHLPGAHSKHSELCFQELKNFSQHFQKNYASYENYQNLIDRQLDNWQCRYYGKNFEKLVEIKRKYDPYNLFHWNQSIPTNTNISCN</sequence>
<organism evidence="7 8">
    <name type="scientific">Gigaspora margarita</name>
    <dbReference type="NCBI Taxonomy" id="4874"/>
    <lineage>
        <taxon>Eukaryota</taxon>
        <taxon>Fungi</taxon>
        <taxon>Fungi incertae sedis</taxon>
        <taxon>Mucoromycota</taxon>
        <taxon>Glomeromycotina</taxon>
        <taxon>Glomeromycetes</taxon>
        <taxon>Diversisporales</taxon>
        <taxon>Gigasporaceae</taxon>
        <taxon>Gigaspora</taxon>
    </lineage>
</organism>
<evidence type="ECO:0000256" key="1">
    <source>
        <dbReference type="ARBA" id="ARBA00005466"/>
    </source>
</evidence>
<dbReference type="InterPro" id="IPR016166">
    <property type="entry name" value="FAD-bd_PCMH"/>
</dbReference>
<dbReference type="PROSITE" id="PS51387">
    <property type="entry name" value="FAD_PCMH"/>
    <property type="match status" value="1"/>
</dbReference>
<keyword evidence="3" id="KW-0560">Oxidoreductase</keyword>
<evidence type="ECO:0000256" key="2">
    <source>
        <dbReference type="ARBA" id="ARBA00022729"/>
    </source>
</evidence>
<dbReference type="Gene3D" id="3.30.43.10">
    <property type="entry name" value="Uridine Diphospho-n-acetylenolpyruvylglucosamine Reductase, domain 2"/>
    <property type="match status" value="1"/>
</dbReference>
<dbReference type="PANTHER" id="PTHR32448">
    <property type="entry name" value="OS08G0158400 PROTEIN"/>
    <property type="match status" value="1"/>
</dbReference>
<dbReference type="InterPro" id="IPR036318">
    <property type="entry name" value="FAD-bd_PCMH-like_sf"/>
</dbReference>
<comment type="caution">
    <text evidence="7">The sequence shown here is derived from an EMBL/GenBank/DDBJ whole genome shotgun (WGS) entry which is preliminary data.</text>
</comment>
<gene>
    <name evidence="7" type="ORF">GMARGA_LOCUS19473</name>
</gene>
<protein>
    <submittedName>
        <fullName evidence="7">16176_t:CDS:1</fullName>
    </submittedName>
</protein>
<dbReference type="InterPro" id="IPR006094">
    <property type="entry name" value="Oxid_FAD_bind_N"/>
</dbReference>
<accession>A0ABN7VJE2</accession>
<dbReference type="Gene3D" id="3.40.462.20">
    <property type="match status" value="1"/>
</dbReference>
<dbReference type="Pfam" id="PF08031">
    <property type="entry name" value="BBE"/>
    <property type="match status" value="1"/>
</dbReference>
<proteinExistence type="inferred from homology"/>
<dbReference type="InterPro" id="IPR006093">
    <property type="entry name" value="Oxy_OxRdtase_FAD_BS"/>
</dbReference>
<dbReference type="InterPro" id="IPR016169">
    <property type="entry name" value="FAD-bd_PCMH_sub2"/>
</dbReference>
<dbReference type="Proteomes" id="UP000789901">
    <property type="component" value="Unassembled WGS sequence"/>
</dbReference>
<keyword evidence="8" id="KW-1185">Reference proteome</keyword>
<feature type="domain" description="FAD-binding PCMH-type" evidence="6">
    <location>
        <begin position="67"/>
        <end position="239"/>
    </location>
</feature>
<dbReference type="Pfam" id="PF01565">
    <property type="entry name" value="FAD_binding_4"/>
    <property type="match status" value="1"/>
</dbReference>
<evidence type="ECO:0000256" key="5">
    <source>
        <dbReference type="SAM" id="SignalP"/>
    </source>
</evidence>